<keyword evidence="2" id="KW-1003">Cell membrane</keyword>
<feature type="transmembrane region" description="Helical" evidence="7">
    <location>
        <begin position="769"/>
        <end position="794"/>
    </location>
</feature>
<evidence type="ECO:0000313" key="11">
    <source>
        <dbReference type="EMBL" id="CAB4593745.1"/>
    </source>
</evidence>
<dbReference type="PANTHER" id="PTHR30572:SF4">
    <property type="entry name" value="ABC TRANSPORTER PERMEASE YTRF"/>
    <property type="match status" value="1"/>
</dbReference>
<comment type="similarity">
    <text evidence="6">Belongs to the ABC-4 integral membrane protein family.</text>
</comment>
<feature type="transmembrane region" description="Helical" evidence="7">
    <location>
        <begin position="315"/>
        <end position="339"/>
    </location>
</feature>
<feature type="domain" description="MacB-like periplasmic core" evidence="9">
    <location>
        <begin position="17"/>
        <end position="235"/>
    </location>
</feature>
<dbReference type="EMBL" id="CAFBQV010000129">
    <property type="protein sequence ID" value="CAB5065711.1"/>
    <property type="molecule type" value="Genomic_DNA"/>
</dbReference>
<dbReference type="EMBL" id="CAEZWU010000003">
    <property type="protein sequence ID" value="CAB4657411.1"/>
    <property type="molecule type" value="Genomic_DNA"/>
</dbReference>
<dbReference type="AlphaFoldDB" id="A0A6J7N731"/>
<dbReference type="InterPro" id="IPR003838">
    <property type="entry name" value="ABC3_permease_C"/>
</dbReference>
<keyword evidence="4 7" id="KW-1133">Transmembrane helix</keyword>
<dbReference type="Pfam" id="PF02687">
    <property type="entry name" value="FtsX"/>
    <property type="match status" value="2"/>
</dbReference>
<feature type="domain" description="ABC3 transporter permease C-terminal" evidence="8">
    <location>
        <begin position="720"/>
        <end position="836"/>
    </location>
</feature>
<evidence type="ECO:0000256" key="4">
    <source>
        <dbReference type="ARBA" id="ARBA00022989"/>
    </source>
</evidence>
<evidence type="ECO:0000256" key="1">
    <source>
        <dbReference type="ARBA" id="ARBA00004651"/>
    </source>
</evidence>
<accession>A0A6J7N731</accession>
<evidence type="ECO:0000259" key="9">
    <source>
        <dbReference type="Pfam" id="PF12704"/>
    </source>
</evidence>
<feature type="domain" description="ABC3 transporter permease C-terminal" evidence="8">
    <location>
        <begin position="272"/>
        <end position="393"/>
    </location>
</feature>
<evidence type="ECO:0000256" key="7">
    <source>
        <dbReference type="SAM" id="Phobius"/>
    </source>
</evidence>
<dbReference type="EMBL" id="CAEZSE010000001">
    <property type="protein sequence ID" value="CAB4529373.1"/>
    <property type="molecule type" value="Genomic_DNA"/>
</dbReference>
<sequence length="843" mass="89007">MLRLSLKMTLARKGRLVLTSLAIILGTSFLSGTTIFSDTINNTFDQLFTDVFRDVNAYVRSANSVESEFGESRHSPTQIEALETILKVPGVSAAVGDMQSYARVIGKDGKPLGKDQGPPTFGGIASSSSAGLWKVESGRLPVGAKEMMLDRETAENGKFVVGDTVRVNALSGTREFSLVGIANYGDVSSPGGATFALFDQPTASEFLLKPGFVDAILIQGDGSLSDEELAKSIQAALPAEARLETLTGAQITAETTSQIKTVLGFFTTFLKTFSFIALGIGCFVIYNVFSITAAQRQRESALLRAIGANRRQVTIALLVEALIIGILGSVLGFVTGIGLSQALSALLNALGLEIPSSGLTIEPSAIISTVIIGTVITVLSAVLPALRAGRVSPLAAMRDTALDTVNDFRRRIIFSAVLLAGGAYGLVSSMNGAGAKSLGFGAVGLFAGVLFIGPAISRKMAMIIGAPVAKLRGVTGAMAQQNAARNPKRTSRTAAPLLIGVALVTSFTALAASIKGEIRDTYGKSFRGDYALSVDSRGFGGIPTSITDQIDALPEVDKATGIGFVPAKVGDESRYVLVINPKTTEGLYTLEMVEGKQSDLTKDGILIESDKALKKNLSIGSIVDVTLIDGRTLPLKLVGTYKNAFGNYVVSREIFDGSTNSLFDSSVYIKINEGESDEQVRKAISAISTDLGIGKLESRDEFIDTQAAQVNQILALIYGLLFLSIIIAIVGIIITLLLSVFERKREIGLLRAIGMTRAQIRTMIRWESVITSLFGAVTGVVLGITMGIVIVVSLVEKGFSAFKLPITGTITILIIAFVIGVVAAVFPAWRATRTNIISSIASN</sequence>
<evidence type="ECO:0000256" key="5">
    <source>
        <dbReference type="ARBA" id="ARBA00023136"/>
    </source>
</evidence>
<dbReference type="GO" id="GO:0022857">
    <property type="term" value="F:transmembrane transporter activity"/>
    <property type="evidence" value="ECO:0007669"/>
    <property type="project" value="TreeGrafter"/>
</dbReference>
<evidence type="ECO:0000259" key="8">
    <source>
        <dbReference type="Pfam" id="PF02687"/>
    </source>
</evidence>
<keyword evidence="3 7" id="KW-0812">Transmembrane</keyword>
<gene>
    <name evidence="10" type="ORF">UFOPK1353_00010</name>
    <name evidence="11" type="ORF">UFOPK1826_00207</name>
    <name evidence="12" type="ORF">UFOPK2292_00042</name>
    <name evidence="13" type="ORF">UFOPK3026_00057</name>
    <name evidence="14" type="ORF">UFOPK4020_00004</name>
    <name evidence="15" type="ORF">UFOPK4345_00859</name>
</gene>
<feature type="transmembrane region" description="Helical" evidence="7">
    <location>
        <begin position="806"/>
        <end position="829"/>
    </location>
</feature>
<evidence type="ECO:0000313" key="10">
    <source>
        <dbReference type="EMBL" id="CAB4529373.1"/>
    </source>
</evidence>
<feature type="transmembrane region" description="Helical" evidence="7">
    <location>
        <begin position="365"/>
        <end position="387"/>
    </location>
</feature>
<name>A0A6J7N731_9ZZZZ</name>
<feature type="transmembrane region" description="Helical" evidence="7">
    <location>
        <begin position="715"/>
        <end position="741"/>
    </location>
</feature>
<organism evidence="14">
    <name type="scientific">freshwater metagenome</name>
    <dbReference type="NCBI Taxonomy" id="449393"/>
    <lineage>
        <taxon>unclassified sequences</taxon>
        <taxon>metagenomes</taxon>
        <taxon>ecological metagenomes</taxon>
    </lineage>
</organism>
<feature type="transmembrane region" description="Helical" evidence="7">
    <location>
        <begin position="408"/>
        <end position="426"/>
    </location>
</feature>
<evidence type="ECO:0000313" key="14">
    <source>
        <dbReference type="EMBL" id="CAB4986403.1"/>
    </source>
</evidence>
<keyword evidence="5 7" id="KW-0472">Membrane</keyword>
<proteinExistence type="inferred from homology"/>
<dbReference type="GO" id="GO:0005886">
    <property type="term" value="C:plasma membrane"/>
    <property type="evidence" value="ECO:0007669"/>
    <property type="project" value="UniProtKB-SubCell"/>
</dbReference>
<dbReference type="EMBL" id="CAFBOV010000001">
    <property type="protein sequence ID" value="CAB4986403.1"/>
    <property type="molecule type" value="Genomic_DNA"/>
</dbReference>
<evidence type="ECO:0000256" key="2">
    <source>
        <dbReference type="ARBA" id="ARBA00022475"/>
    </source>
</evidence>
<feature type="transmembrane region" description="Helical" evidence="7">
    <location>
        <begin position="494"/>
        <end position="514"/>
    </location>
</feature>
<dbReference type="InterPro" id="IPR025857">
    <property type="entry name" value="MacB_PCD"/>
</dbReference>
<evidence type="ECO:0000313" key="15">
    <source>
        <dbReference type="EMBL" id="CAB5065711.1"/>
    </source>
</evidence>
<comment type="subcellular location">
    <subcellularLocation>
        <location evidence="1">Cell membrane</location>
        <topology evidence="1">Multi-pass membrane protein</topology>
    </subcellularLocation>
</comment>
<dbReference type="EMBL" id="CAEZUN010000016">
    <property type="protein sequence ID" value="CAB4593745.1"/>
    <property type="molecule type" value="Genomic_DNA"/>
</dbReference>
<evidence type="ECO:0000256" key="6">
    <source>
        <dbReference type="ARBA" id="ARBA00038076"/>
    </source>
</evidence>
<protein>
    <submittedName>
        <fullName evidence="14">Unannotated protein</fullName>
    </submittedName>
</protein>
<dbReference type="EMBL" id="CAFAAP010000004">
    <property type="protein sequence ID" value="CAB4792971.1"/>
    <property type="molecule type" value="Genomic_DNA"/>
</dbReference>
<evidence type="ECO:0000313" key="13">
    <source>
        <dbReference type="EMBL" id="CAB4792971.1"/>
    </source>
</evidence>
<dbReference type="InterPro" id="IPR050250">
    <property type="entry name" value="Macrolide_Exporter_MacB"/>
</dbReference>
<evidence type="ECO:0000313" key="12">
    <source>
        <dbReference type="EMBL" id="CAB4657411.1"/>
    </source>
</evidence>
<dbReference type="Pfam" id="PF12704">
    <property type="entry name" value="MacB_PCD"/>
    <property type="match status" value="2"/>
</dbReference>
<feature type="transmembrane region" description="Helical" evidence="7">
    <location>
        <begin position="438"/>
        <end position="456"/>
    </location>
</feature>
<dbReference type="PANTHER" id="PTHR30572">
    <property type="entry name" value="MEMBRANE COMPONENT OF TRANSPORTER-RELATED"/>
    <property type="match status" value="1"/>
</dbReference>
<reference evidence="14" key="1">
    <citation type="submission" date="2020-05" db="EMBL/GenBank/DDBJ databases">
        <authorList>
            <person name="Chiriac C."/>
            <person name="Salcher M."/>
            <person name="Ghai R."/>
            <person name="Kavagutti S V."/>
        </authorList>
    </citation>
    <scope>NUCLEOTIDE SEQUENCE</scope>
</reference>
<feature type="transmembrane region" description="Helical" evidence="7">
    <location>
        <begin position="273"/>
        <end position="294"/>
    </location>
</feature>
<evidence type="ECO:0000256" key="3">
    <source>
        <dbReference type="ARBA" id="ARBA00022692"/>
    </source>
</evidence>
<feature type="domain" description="MacB-like periplasmic core" evidence="9">
    <location>
        <begin position="497"/>
        <end position="686"/>
    </location>
</feature>